<dbReference type="EMBL" id="BGZK01000497">
    <property type="protein sequence ID" value="GBP47187.1"/>
    <property type="molecule type" value="Genomic_DNA"/>
</dbReference>
<proteinExistence type="predicted"/>
<dbReference type="InterPro" id="IPR043128">
    <property type="entry name" value="Rev_trsase/Diguanyl_cyclase"/>
</dbReference>
<dbReference type="Gene3D" id="3.10.10.10">
    <property type="entry name" value="HIV Type 1 Reverse Transcriptase, subunit A, domain 1"/>
    <property type="match status" value="1"/>
</dbReference>
<dbReference type="Gene3D" id="3.30.70.270">
    <property type="match status" value="1"/>
</dbReference>
<gene>
    <name evidence="1" type="ORF">EVAR_38299_1</name>
</gene>
<dbReference type="GO" id="GO:0071897">
    <property type="term" value="P:DNA biosynthetic process"/>
    <property type="evidence" value="ECO:0007669"/>
    <property type="project" value="UniProtKB-ARBA"/>
</dbReference>
<reference evidence="1 2" key="1">
    <citation type="journal article" date="2019" name="Commun. Biol.">
        <title>The bagworm genome reveals a unique fibroin gene that provides high tensile strength.</title>
        <authorList>
            <person name="Kono N."/>
            <person name="Nakamura H."/>
            <person name="Ohtoshi R."/>
            <person name="Tomita M."/>
            <person name="Numata K."/>
            <person name="Arakawa K."/>
        </authorList>
    </citation>
    <scope>NUCLEOTIDE SEQUENCE [LARGE SCALE GENOMIC DNA]</scope>
</reference>
<evidence type="ECO:0000313" key="2">
    <source>
        <dbReference type="Proteomes" id="UP000299102"/>
    </source>
</evidence>
<dbReference type="SUPFAM" id="SSF56672">
    <property type="entry name" value="DNA/RNA polymerases"/>
    <property type="match status" value="1"/>
</dbReference>
<organism evidence="1 2">
    <name type="scientific">Eumeta variegata</name>
    <name type="common">Bagworm moth</name>
    <name type="synonym">Eumeta japonica</name>
    <dbReference type="NCBI Taxonomy" id="151549"/>
    <lineage>
        <taxon>Eukaryota</taxon>
        <taxon>Metazoa</taxon>
        <taxon>Ecdysozoa</taxon>
        <taxon>Arthropoda</taxon>
        <taxon>Hexapoda</taxon>
        <taxon>Insecta</taxon>
        <taxon>Pterygota</taxon>
        <taxon>Neoptera</taxon>
        <taxon>Endopterygota</taxon>
        <taxon>Lepidoptera</taxon>
        <taxon>Glossata</taxon>
        <taxon>Ditrysia</taxon>
        <taxon>Tineoidea</taxon>
        <taxon>Psychidae</taxon>
        <taxon>Oiketicinae</taxon>
        <taxon>Eumeta</taxon>
    </lineage>
</organism>
<evidence type="ECO:0000313" key="1">
    <source>
        <dbReference type="EMBL" id="GBP47187.1"/>
    </source>
</evidence>
<accession>A0A4C1WAL2</accession>
<dbReference type="AlphaFoldDB" id="A0A4C1WAL2"/>
<sequence length="278" mass="31858">MTYFEDWVDKNEKYLSVCNLALIPMEEKQWKVGDLNVNKDLSVCQRYEQGMLSEHFDCLVSEISELNKYSEVNVEIKTKVEIPVHKPPYRVSMGLYEIIEKHVQQMLNNGVSTHSESPYASPAVLVRKPDDTWRSCVDFKNFNKKVFSNSYPIPRVEDLIMYLGKAKYIFCWFKLNIGILADGHGEEVIVLQTCMLGDVLKEVKNAERSDDFVKNAEREVEKYISSCRQTGGAPLCRASIRYAQNPFISEREGGQRRFAPGASGVLRNNVNIYVTDTC</sequence>
<protein>
    <submittedName>
        <fullName evidence="1">Uncharacterized protein</fullName>
    </submittedName>
</protein>
<name>A0A4C1WAL2_EUMVA</name>
<dbReference type="PANTHER" id="PTHR37984">
    <property type="entry name" value="PROTEIN CBG26694"/>
    <property type="match status" value="1"/>
</dbReference>
<dbReference type="PANTHER" id="PTHR37984:SF5">
    <property type="entry name" value="PROTEIN NYNRIN-LIKE"/>
    <property type="match status" value="1"/>
</dbReference>
<dbReference type="InterPro" id="IPR050951">
    <property type="entry name" value="Retrovirus_Pol_polyprotein"/>
</dbReference>
<dbReference type="Proteomes" id="UP000299102">
    <property type="component" value="Unassembled WGS sequence"/>
</dbReference>
<dbReference type="OrthoDB" id="7515391at2759"/>
<keyword evidence="2" id="KW-1185">Reference proteome</keyword>
<dbReference type="STRING" id="151549.A0A4C1WAL2"/>
<comment type="caution">
    <text evidence="1">The sequence shown here is derived from an EMBL/GenBank/DDBJ whole genome shotgun (WGS) entry which is preliminary data.</text>
</comment>
<dbReference type="InterPro" id="IPR043502">
    <property type="entry name" value="DNA/RNA_pol_sf"/>
</dbReference>